<feature type="transmembrane region" description="Helical" evidence="5">
    <location>
        <begin position="171"/>
        <end position="196"/>
    </location>
</feature>
<evidence type="ECO:0000259" key="6">
    <source>
        <dbReference type="PROSITE" id="PS50261"/>
    </source>
</evidence>
<keyword evidence="3 5" id="KW-1133">Transmembrane helix</keyword>
<feature type="transmembrane region" description="Helical" evidence="5">
    <location>
        <begin position="365"/>
        <end position="386"/>
    </location>
</feature>
<protein>
    <submittedName>
        <fullName evidence="7">G protein coupled receptor family protein</fullName>
    </submittedName>
</protein>
<organism evidence="7 8">
    <name type="scientific">Clathrospora elynae</name>
    <dbReference type="NCBI Taxonomy" id="706981"/>
    <lineage>
        <taxon>Eukaryota</taxon>
        <taxon>Fungi</taxon>
        <taxon>Dikarya</taxon>
        <taxon>Ascomycota</taxon>
        <taxon>Pezizomycotina</taxon>
        <taxon>Dothideomycetes</taxon>
        <taxon>Pleosporomycetidae</taxon>
        <taxon>Pleosporales</taxon>
        <taxon>Diademaceae</taxon>
        <taxon>Clathrospora</taxon>
    </lineage>
</organism>
<keyword evidence="4 5" id="KW-0472">Membrane</keyword>
<keyword evidence="7" id="KW-0675">Receptor</keyword>
<reference evidence="7" key="1">
    <citation type="journal article" date="2020" name="Stud. Mycol.">
        <title>101 Dothideomycetes genomes: a test case for predicting lifestyles and emergence of pathogens.</title>
        <authorList>
            <person name="Haridas S."/>
            <person name="Albert R."/>
            <person name="Binder M."/>
            <person name="Bloem J."/>
            <person name="Labutti K."/>
            <person name="Salamov A."/>
            <person name="Andreopoulos B."/>
            <person name="Baker S."/>
            <person name="Barry K."/>
            <person name="Bills G."/>
            <person name="Bluhm B."/>
            <person name="Cannon C."/>
            <person name="Castanera R."/>
            <person name="Culley D."/>
            <person name="Daum C."/>
            <person name="Ezra D."/>
            <person name="Gonzalez J."/>
            <person name="Henrissat B."/>
            <person name="Kuo A."/>
            <person name="Liang C."/>
            <person name="Lipzen A."/>
            <person name="Lutzoni F."/>
            <person name="Magnuson J."/>
            <person name="Mondo S."/>
            <person name="Nolan M."/>
            <person name="Ohm R."/>
            <person name="Pangilinan J."/>
            <person name="Park H.-J."/>
            <person name="Ramirez L."/>
            <person name="Alfaro M."/>
            <person name="Sun H."/>
            <person name="Tritt A."/>
            <person name="Yoshinaga Y."/>
            <person name="Zwiers L.-H."/>
            <person name="Turgeon B."/>
            <person name="Goodwin S."/>
            <person name="Spatafora J."/>
            <person name="Crous P."/>
            <person name="Grigoriev I."/>
        </authorList>
    </citation>
    <scope>NUCLEOTIDE SEQUENCE</scope>
    <source>
        <strain evidence="7">CBS 161.51</strain>
    </source>
</reference>
<dbReference type="InterPro" id="IPR017981">
    <property type="entry name" value="GPCR_2-like_7TM"/>
</dbReference>
<dbReference type="AlphaFoldDB" id="A0A6A5SX59"/>
<dbReference type="Pfam" id="PF05462">
    <property type="entry name" value="Dicty_CAR"/>
    <property type="match status" value="1"/>
</dbReference>
<dbReference type="GO" id="GO:0007166">
    <property type="term" value="P:cell surface receptor signaling pathway"/>
    <property type="evidence" value="ECO:0007669"/>
    <property type="project" value="InterPro"/>
</dbReference>
<keyword evidence="2 5" id="KW-0812">Transmembrane</keyword>
<accession>A0A6A5SX59</accession>
<feature type="domain" description="G-protein coupled receptors family 2 profile 2" evidence="6">
    <location>
        <begin position="13"/>
        <end position="188"/>
    </location>
</feature>
<sequence>MARPLSPEESYALVAVTRTTSVFSVIGSAIIISTFLCFPFFRKPINRLVFFATMGNLLANVATLMSTSVLPNDLVHVSGLCEFQGTLIQWFMMADSFWVLCMAMNVFLVFFYGYDAQQIRHLEKFYFAFSYGIPGIPALTYLILDHTGHRIMGSATLWCWVTIDVDWLRIAFFYAPVWVVISATMTIYSVTGYRIWQKRAELRSFSRNSVQPSAIRSSLIANENQASCLTASNSIVVTTQINCDVQQQEFTARCVSPELDDDSISSFSSTRLLSNTNKANEHKTMTLPAPVATAFATNTSVVSAEVPAQSASVRPSRKAVEGHAAAMAYFWVAFLMFIALFVVWVPSTINRLYQFIHKDNPSFGLNIISAIVLPLQGAWNATIYIFTTRAECKRAHSMIVSKLTGKPFRYQPRQDQYRTETTTSSRETRDSHAEIALDEMLKEGTQVRHCEVDTT</sequence>
<dbReference type="GO" id="GO:0004930">
    <property type="term" value="F:G protein-coupled receptor activity"/>
    <property type="evidence" value="ECO:0007669"/>
    <property type="project" value="TreeGrafter"/>
</dbReference>
<evidence type="ECO:0000256" key="5">
    <source>
        <dbReference type="SAM" id="Phobius"/>
    </source>
</evidence>
<evidence type="ECO:0000313" key="8">
    <source>
        <dbReference type="Proteomes" id="UP000800038"/>
    </source>
</evidence>
<feature type="transmembrane region" description="Helical" evidence="5">
    <location>
        <begin position="90"/>
        <end position="113"/>
    </location>
</feature>
<dbReference type="OrthoDB" id="18453at2759"/>
<dbReference type="SUPFAM" id="SSF81321">
    <property type="entry name" value="Family A G protein-coupled receptor-like"/>
    <property type="match status" value="1"/>
</dbReference>
<keyword evidence="8" id="KW-1185">Reference proteome</keyword>
<dbReference type="PANTHER" id="PTHR23112">
    <property type="entry name" value="G PROTEIN-COUPLED RECEPTOR 157-RELATED"/>
    <property type="match status" value="1"/>
</dbReference>
<comment type="subcellular location">
    <subcellularLocation>
        <location evidence="1">Membrane</location>
        <topology evidence="1">Multi-pass membrane protein</topology>
    </subcellularLocation>
</comment>
<gene>
    <name evidence="7" type="ORF">EJ02DRAFT_397178</name>
</gene>
<evidence type="ECO:0000256" key="3">
    <source>
        <dbReference type="ARBA" id="ARBA00022989"/>
    </source>
</evidence>
<evidence type="ECO:0000256" key="2">
    <source>
        <dbReference type="ARBA" id="ARBA00022692"/>
    </source>
</evidence>
<dbReference type="PANTHER" id="PTHR23112:SF0">
    <property type="entry name" value="TRANSMEMBRANE PROTEIN 116"/>
    <property type="match status" value="1"/>
</dbReference>
<proteinExistence type="predicted"/>
<evidence type="ECO:0000256" key="4">
    <source>
        <dbReference type="ARBA" id="ARBA00023136"/>
    </source>
</evidence>
<dbReference type="PROSITE" id="PS50261">
    <property type="entry name" value="G_PROTEIN_RECEP_F2_4"/>
    <property type="match status" value="1"/>
</dbReference>
<dbReference type="Gene3D" id="1.20.1070.10">
    <property type="entry name" value="Rhodopsin 7-helix transmembrane proteins"/>
    <property type="match status" value="1"/>
</dbReference>
<dbReference type="EMBL" id="ML976012">
    <property type="protein sequence ID" value="KAF1945071.1"/>
    <property type="molecule type" value="Genomic_DNA"/>
</dbReference>
<dbReference type="GO" id="GO:0007189">
    <property type="term" value="P:adenylate cyclase-activating G protein-coupled receptor signaling pathway"/>
    <property type="evidence" value="ECO:0007669"/>
    <property type="project" value="TreeGrafter"/>
</dbReference>
<feature type="transmembrane region" description="Helical" evidence="5">
    <location>
        <begin position="324"/>
        <end position="345"/>
    </location>
</feature>
<feature type="transmembrane region" description="Helical" evidence="5">
    <location>
        <begin position="48"/>
        <end position="70"/>
    </location>
</feature>
<feature type="transmembrane region" description="Helical" evidence="5">
    <location>
        <begin position="125"/>
        <end position="144"/>
    </location>
</feature>
<evidence type="ECO:0000256" key="1">
    <source>
        <dbReference type="ARBA" id="ARBA00004141"/>
    </source>
</evidence>
<evidence type="ECO:0000313" key="7">
    <source>
        <dbReference type="EMBL" id="KAF1945071.1"/>
    </source>
</evidence>
<feature type="transmembrane region" description="Helical" evidence="5">
    <location>
        <begin position="20"/>
        <end position="41"/>
    </location>
</feature>
<dbReference type="Proteomes" id="UP000800038">
    <property type="component" value="Unassembled WGS sequence"/>
</dbReference>
<dbReference type="GO" id="GO:0005886">
    <property type="term" value="C:plasma membrane"/>
    <property type="evidence" value="ECO:0007669"/>
    <property type="project" value="TreeGrafter"/>
</dbReference>
<name>A0A6A5SX59_9PLEO</name>